<dbReference type="Gene3D" id="1.10.510.10">
    <property type="entry name" value="Transferase(Phosphotransferase) domain 1"/>
    <property type="match status" value="1"/>
</dbReference>
<evidence type="ECO:0000313" key="6">
    <source>
        <dbReference type="Proteomes" id="UP000255297"/>
    </source>
</evidence>
<dbReference type="GO" id="GO:0005737">
    <property type="term" value="C:cytoplasm"/>
    <property type="evidence" value="ECO:0007669"/>
    <property type="project" value="TreeGrafter"/>
</dbReference>
<dbReference type="GO" id="GO:0004674">
    <property type="term" value="F:protein serine/threonine kinase activity"/>
    <property type="evidence" value="ECO:0007669"/>
    <property type="project" value="UniProtKB-EC"/>
</dbReference>
<dbReference type="CDD" id="cd14014">
    <property type="entry name" value="STKc_PknB_like"/>
    <property type="match status" value="1"/>
</dbReference>
<accession>A0A378LVF2</accession>
<dbReference type="GO" id="GO:0005524">
    <property type="term" value="F:ATP binding"/>
    <property type="evidence" value="ECO:0007669"/>
    <property type="project" value="UniProtKB-UniRule"/>
</dbReference>
<dbReference type="PROSITE" id="PS00108">
    <property type="entry name" value="PROTEIN_KINASE_ST"/>
    <property type="match status" value="1"/>
</dbReference>
<dbReference type="PROSITE" id="PS00107">
    <property type="entry name" value="PROTEIN_KINASE_ATP"/>
    <property type="match status" value="1"/>
</dbReference>
<keyword evidence="5" id="KW-0808">Transferase</keyword>
<dbReference type="Pfam" id="PF00069">
    <property type="entry name" value="Pkinase"/>
    <property type="match status" value="1"/>
</dbReference>
<organism evidence="5 6">
    <name type="scientific">Legionella wadsworthii</name>
    <dbReference type="NCBI Taxonomy" id="28088"/>
    <lineage>
        <taxon>Bacteria</taxon>
        <taxon>Pseudomonadati</taxon>
        <taxon>Pseudomonadota</taxon>
        <taxon>Gammaproteobacteria</taxon>
        <taxon>Legionellales</taxon>
        <taxon>Legionellaceae</taxon>
        <taxon>Legionella</taxon>
    </lineage>
</organism>
<dbReference type="OrthoDB" id="4103069at2"/>
<sequence>MPPFSQPPSLIVRGQKIARDKLNAESHTEIGIPNSSGEMNSYELMETLGQGAFGKVSKAVNPRTGSIRAIKKVKLEIKSTEEFIQNIEALEKEAKVGSQVGFTEALLFFPNAEKKRIDAYMVGEYCPGRDLKKFIQEGNYTPEEFLIIMRGMLGEMHRIHQLGIIHADFKPANFIVNDDLSVKIVDYGFATFQDDENPEPQGTPRYSPTELFSPGGTITQKGDIYSTGITAAEGLGQAHEETLDINGKRIVRLVTNSNMEKDLAKACPKLSSKQVKVLADLLQRMTKQSPSKRLSPEEFDQILEVYDKEILKIPPVPQVVQNIDSLLKDMISMLEKRALKASPTGKQAIKDTLGDTTFTPEQIKHPQTLYALRKKIETASEENRNDFTFARQIMGEFNQITKLNLNANKFTTDPISKLDSVKQLANKILPVKPWRKLSVASSVEVAREEVEKQYQTNFSSLK</sequence>
<keyword evidence="1 3" id="KW-0547">Nucleotide-binding</keyword>
<dbReference type="PROSITE" id="PS50011">
    <property type="entry name" value="PROTEIN_KINASE_DOM"/>
    <property type="match status" value="1"/>
</dbReference>
<dbReference type="InterPro" id="IPR011009">
    <property type="entry name" value="Kinase-like_dom_sf"/>
</dbReference>
<feature type="binding site" evidence="3">
    <location>
        <position position="72"/>
    </location>
    <ligand>
        <name>ATP</name>
        <dbReference type="ChEBI" id="CHEBI:30616"/>
    </ligand>
</feature>
<reference evidence="5 6" key="1">
    <citation type="submission" date="2018-06" db="EMBL/GenBank/DDBJ databases">
        <authorList>
            <consortium name="Pathogen Informatics"/>
            <person name="Doyle S."/>
        </authorList>
    </citation>
    <scope>NUCLEOTIDE SEQUENCE [LARGE SCALE GENOMIC DNA]</scope>
    <source>
        <strain evidence="5 6">NCTC11532</strain>
    </source>
</reference>
<evidence type="ECO:0000256" key="1">
    <source>
        <dbReference type="ARBA" id="ARBA00022741"/>
    </source>
</evidence>
<protein>
    <submittedName>
        <fullName evidence="5">Serine/threonine-protein kinase</fullName>
        <ecNumber evidence="5">2.7.11.1</ecNumber>
    </submittedName>
</protein>
<evidence type="ECO:0000313" key="5">
    <source>
        <dbReference type="EMBL" id="STY29819.1"/>
    </source>
</evidence>
<dbReference type="EMBL" id="UGPB01000001">
    <property type="protein sequence ID" value="STY29819.1"/>
    <property type="molecule type" value="Genomic_DNA"/>
</dbReference>
<name>A0A378LVF2_9GAMM</name>
<dbReference type="RefSeq" id="WP_031564849.1">
    <property type="nucleotide sequence ID" value="NZ_CAAAIS010000001.1"/>
</dbReference>
<keyword evidence="5" id="KW-0418">Kinase</keyword>
<keyword evidence="6" id="KW-1185">Reference proteome</keyword>
<feature type="domain" description="Protein kinase" evidence="4">
    <location>
        <begin position="42"/>
        <end position="311"/>
    </location>
</feature>
<proteinExistence type="predicted"/>
<dbReference type="InterPro" id="IPR000719">
    <property type="entry name" value="Prot_kinase_dom"/>
</dbReference>
<dbReference type="STRING" id="1122170.GCA_000701265_00465"/>
<dbReference type="Proteomes" id="UP000255297">
    <property type="component" value="Unassembled WGS sequence"/>
</dbReference>
<gene>
    <name evidence="5" type="primary">prkC</name>
    <name evidence="5" type="ORF">NCTC11532_02021</name>
</gene>
<evidence type="ECO:0000256" key="2">
    <source>
        <dbReference type="ARBA" id="ARBA00022840"/>
    </source>
</evidence>
<dbReference type="SUPFAM" id="SSF56112">
    <property type="entry name" value="Protein kinase-like (PK-like)"/>
    <property type="match status" value="1"/>
</dbReference>
<dbReference type="EC" id="2.7.11.1" evidence="5"/>
<evidence type="ECO:0000259" key="4">
    <source>
        <dbReference type="PROSITE" id="PS50011"/>
    </source>
</evidence>
<evidence type="ECO:0000256" key="3">
    <source>
        <dbReference type="PROSITE-ProRule" id="PRU10141"/>
    </source>
</evidence>
<dbReference type="AlphaFoldDB" id="A0A378LVF2"/>
<dbReference type="InterPro" id="IPR017441">
    <property type="entry name" value="Protein_kinase_ATP_BS"/>
</dbReference>
<keyword evidence="2 3" id="KW-0067">ATP-binding</keyword>
<dbReference type="PANTHER" id="PTHR44167">
    <property type="entry name" value="OVARIAN-SPECIFIC SERINE/THREONINE-PROTEIN KINASE LOK-RELATED"/>
    <property type="match status" value="1"/>
</dbReference>
<dbReference type="PANTHER" id="PTHR44167:SF24">
    <property type="entry name" value="SERINE_THREONINE-PROTEIN KINASE CHK2"/>
    <property type="match status" value="1"/>
</dbReference>
<dbReference type="InterPro" id="IPR008271">
    <property type="entry name" value="Ser/Thr_kinase_AS"/>
</dbReference>